<organism evidence="1 2">
    <name type="scientific">Dyella humi</name>
    <dbReference type="NCBI Taxonomy" id="1770547"/>
    <lineage>
        <taxon>Bacteria</taxon>
        <taxon>Pseudomonadati</taxon>
        <taxon>Pseudomonadota</taxon>
        <taxon>Gammaproteobacteria</taxon>
        <taxon>Lysobacterales</taxon>
        <taxon>Rhodanobacteraceae</taxon>
        <taxon>Dyella</taxon>
    </lineage>
</organism>
<comment type="caution">
    <text evidence="1">The sequence shown here is derived from an EMBL/GenBank/DDBJ whole genome shotgun (WGS) entry which is preliminary data.</text>
</comment>
<keyword evidence="2" id="KW-1185">Reference proteome</keyword>
<gene>
    <name evidence="1" type="ORF">ISP18_20275</name>
</gene>
<name>A0ABW8INY9_9GAMM</name>
<dbReference type="SUPFAM" id="SSF159238">
    <property type="entry name" value="SO1590-like"/>
    <property type="match status" value="1"/>
</dbReference>
<dbReference type="Pfam" id="PF11528">
    <property type="entry name" value="DUF3224"/>
    <property type="match status" value="1"/>
</dbReference>
<dbReference type="Proteomes" id="UP001620409">
    <property type="component" value="Unassembled WGS sequence"/>
</dbReference>
<accession>A0ABW8INY9</accession>
<sequence>MQASGPFEVKLTPQPPAPGIEQASLGRMTIDKQFHGDLEANSLGEMLSAMGQVQGSAGYVAIERVTGAVHGKRGSFVLQHQGIMDRGVPQLSVTVVPDSGTDELTGLSGSMQIHIEQGKHSYVFDYTFS</sequence>
<dbReference type="InterPro" id="IPR023159">
    <property type="entry name" value="SO1590-like_sf"/>
</dbReference>
<reference evidence="1 2" key="1">
    <citation type="submission" date="2020-10" db="EMBL/GenBank/DDBJ databases">
        <title>Phylogeny of dyella-like bacteria.</title>
        <authorList>
            <person name="Fu J."/>
        </authorList>
    </citation>
    <scope>NUCLEOTIDE SEQUENCE [LARGE SCALE GENOMIC DNA]</scope>
    <source>
        <strain evidence="1 2">DHG40</strain>
    </source>
</reference>
<evidence type="ECO:0000313" key="2">
    <source>
        <dbReference type="Proteomes" id="UP001620409"/>
    </source>
</evidence>
<protein>
    <submittedName>
        <fullName evidence="1">DUF3224 domain-containing protein</fullName>
    </submittedName>
</protein>
<evidence type="ECO:0000313" key="1">
    <source>
        <dbReference type="EMBL" id="MFK2856955.1"/>
    </source>
</evidence>
<dbReference type="EMBL" id="JADIKI010000023">
    <property type="protein sequence ID" value="MFK2856955.1"/>
    <property type="molecule type" value="Genomic_DNA"/>
</dbReference>
<dbReference type="InterPro" id="IPR021607">
    <property type="entry name" value="DUF3224"/>
</dbReference>
<dbReference type="Gene3D" id="2.40.350.10">
    <property type="entry name" value="SO1590-like"/>
    <property type="match status" value="1"/>
</dbReference>
<proteinExistence type="predicted"/>